<keyword evidence="2" id="KW-0732">Signal</keyword>
<dbReference type="InterPro" id="IPR028082">
    <property type="entry name" value="Peripla_BP_I"/>
</dbReference>
<name>A0A1V1P2T8_9BACT</name>
<evidence type="ECO:0000256" key="3">
    <source>
        <dbReference type="SAM" id="Phobius"/>
    </source>
</evidence>
<dbReference type="SUPFAM" id="SSF53822">
    <property type="entry name" value="Periplasmic binding protein-like I"/>
    <property type="match status" value="1"/>
</dbReference>
<dbReference type="Gene3D" id="1.20.58.390">
    <property type="entry name" value="Neurotransmitter-gated ion-channel transmembrane domain"/>
    <property type="match status" value="1"/>
</dbReference>
<feature type="domain" description="Leucine-binding protein" evidence="4">
    <location>
        <begin position="30"/>
        <end position="388"/>
    </location>
</feature>
<evidence type="ECO:0000313" key="5">
    <source>
        <dbReference type="EMBL" id="ETR69066.1"/>
    </source>
</evidence>
<dbReference type="InterPro" id="IPR028081">
    <property type="entry name" value="Leu-bd"/>
</dbReference>
<sequence>MNTRKKIFLFTIIMVIIVLSAYVVLFKKTTLTIAIVGPMSGPCQSNGKAMVEGAALFQQTFEPKTVRRNIDIQLFVVDDQNDPRVAQEMAQKIVSNNNVLCVLGHFNTKASIAGGDIYKQHKIPVITPSAISDLLIEDNEWYFRVIPGAAIQSLFAANLIKNELGVDNTELIIFDNQYGQDMANLFSNACNKLNLSIKKRILKLETFEDNLENMVLDYQSNDQPLVLFIATNDIRGAEIVSALKYPGANFTIVGGHMMAVPAFIDYLEKNSFQEYATPGYHSDGIYAVSPFLEEMGNDLSQLFKEQYLAKYGHDPSWVSFACFDAIKIVLSVLEKTDFFQNQTIDQKRVYLRHYLSRLTGDNKTIKGITGNISFNKSGDVIQPYYFGVYQRQKLISAFSQFQTIPQDTDVNLILDQVLDGQLIKVKDRYMRKTQIIYTGIDINEIKELNMAERTFNVDFYIWFRYKDAFDNPTRIKFENSTDRLSIESQLNPRFISKVFHKKKKDITIEAFRMIGTFKGNFNFRAFPFDKHILKIQFRHQTLSRDNVIYIPDLNGMDDVSELKKDLTKRSHALAGWNIKNVIYYQDRFINQSSLGDPDAFEAKNQIEYSRFNTEIHIMRKIVNYLIKNVFLILVLIVISYITYFIPADQFSIRISIGMSTLLTSAFSHIKLTNSIPVAYLLALEYTYFGVYAIATLSIIISVLVYKKYKIIDTSNSDEMITANARIMLKRLTIVGLIFHPLIVFISCILIPSVYILNPMDFKNVNITFLGCLICMMLFCMFFLRLKNTVRQVKTSQMGETDLGI</sequence>
<proteinExistence type="inferred from homology"/>
<feature type="transmembrane region" description="Helical" evidence="3">
    <location>
        <begin position="766"/>
        <end position="785"/>
    </location>
</feature>
<dbReference type="Gene3D" id="2.70.170.10">
    <property type="entry name" value="Neurotransmitter-gated ion-channel ligand-binding domain"/>
    <property type="match status" value="1"/>
</dbReference>
<protein>
    <recommendedName>
        <fullName evidence="4">Leucine-binding protein domain-containing protein</fullName>
    </recommendedName>
</protein>
<comment type="similarity">
    <text evidence="1">Belongs to the leucine-binding protein family.</text>
</comment>
<dbReference type="InterPro" id="IPR038050">
    <property type="entry name" value="Neuro_actylchol_rec"/>
</dbReference>
<keyword evidence="3" id="KW-0472">Membrane</keyword>
<comment type="caution">
    <text evidence="5">The sequence shown here is derived from an EMBL/GenBank/DDBJ whole genome shotgun (WGS) entry which is preliminary data.</text>
</comment>
<feature type="transmembrane region" description="Helical" evidence="3">
    <location>
        <begin position="7"/>
        <end position="26"/>
    </location>
</feature>
<feature type="transmembrane region" description="Helical" evidence="3">
    <location>
        <begin position="733"/>
        <end position="754"/>
    </location>
</feature>
<dbReference type="GO" id="GO:0005230">
    <property type="term" value="F:extracellular ligand-gated monoatomic ion channel activity"/>
    <property type="evidence" value="ECO:0007669"/>
    <property type="project" value="InterPro"/>
</dbReference>
<organism evidence="5 6">
    <name type="scientific">Candidatus Magnetoglobus multicellularis str. Araruama</name>
    <dbReference type="NCBI Taxonomy" id="890399"/>
    <lineage>
        <taxon>Bacteria</taxon>
        <taxon>Pseudomonadati</taxon>
        <taxon>Thermodesulfobacteriota</taxon>
        <taxon>Desulfobacteria</taxon>
        <taxon>Desulfobacterales</taxon>
        <taxon>Desulfobacteraceae</taxon>
        <taxon>Candidatus Magnetoglobus</taxon>
    </lineage>
</organism>
<accession>A0A1V1P2T8</accession>
<evidence type="ECO:0000256" key="2">
    <source>
        <dbReference type="ARBA" id="ARBA00022729"/>
    </source>
</evidence>
<dbReference type="Gene3D" id="3.40.50.2300">
    <property type="match status" value="2"/>
</dbReference>
<dbReference type="Proteomes" id="UP000189670">
    <property type="component" value="Unassembled WGS sequence"/>
</dbReference>
<keyword evidence="3" id="KW-0812">Transmembrane</keyword>
<evidence type="ECO:0000256" key="1">
    <source>
        <dbReference type="ARBA" id="ARBA00010062"/>
    </source>
</evidence>
<keyword evidence="3" id="KW-1133">Transmembrane helix</keyword>
<evidence type="ECO:0000313" key="6">
    <source>
        <dbReference type="Proteomes" id="UP000189670"/>
    </source>
</evidence>
<reference evidence="6" key="1">
    <citation type="submission" date="2012-11" db="EMBL/GenBank/DDBJ databases">
        <authorList>
            <person name="Lucero-Rivera Y.E."/>
            <person name="Tovar-Ramirez D."/>
        </authorList>
    </citation>
    <scope>NUCLEOTIDE SEQUENCE [LARGE SCALE GENOMIC DNA]</scope>
    <source>
        <strain evidence="6">Araruama</strain>
    </source>
</reference>
<feature type="transmembrane region" description="Helical" evidence="3">
    <location>
        <begin position="650"/>
        <end position="669"/>
    </location>
</feature>
<feature type="transmembrane region" description="Helical" evidence="3">
    <location>
        <begin position="685"/>
        <end position="705"/>
    </location>
</feature>
<dbReference type="Pfam" id="PF13458">
    <property type="entry name" value="Peripla_BP_6"/>
    <property type="match status" value="1"/>
</dbReference>
<dbReference type="EMBL" id="ATBP01000748">
    <property type="protein sequence ID" value="ETR69066.1"/>
    <property type="molecule type" value="Genomic_DNA"/>
</dbReference>
<dbReference type="InterPro" id="IPR036734">
    <property type="entry name" value="Neur_chan_lig-bd_sf"/>
</dbReference>
<dbReference type="PANTHER" id="PTHR47151:SF2">
    <property type="entry name" value="AMINO ACID BINDING PROTEIN"/>
    <property type="match status" value="1"/>
</dbReference>
<dbReference type="AlphaFoldDB" id="A0A1V1P2T8"/>
<evidence type="ECO:0000259" key="4">
    <source>
        <dbReference type="Pfam" id="PF13458"/>
    </source>
</evidence>
<dbReference type="PANTHER" id="PTHR47151">
    <property type="entry name" value="LEU/ILE/VAL-BINDING ABC TRANSPORTER SUBUNIT"/>
    <property type="match status" value="1"/>
</dbReference>
<dbReference type="GO" id="GO:0016020">
    <property type="term" value="C:membrane"/>
    <property type="evidence" value="ECO:0007669"/>
    <property type="project" value="InterPro"/>
</dbReference>
<gene>
    <name evidence="5" type="ORF">OMM_04179</name>
</gene>
<feature type="transmembrane region" description="Helical" evidence="3">
    <location>
        <begin position="624"/>
        <end position="643"/>
    </location>
</feature>